<evidence type="ECO:0000313" key="4">
    <source>
        <dbReference type="Proteomes" id="UP000293520"/>
    </source>
</evidence>
<keyword evidence="4" id="KW-1185">Reference proteome</keyword>
<protein>
    <recommendedName>
        <fullName evidence="5">UrcA family protein</fullName>
    </recommendedName>
</protein>
<accession>A0A4Q9G419</accession>
<sequence length="124" mass="13154">MKLFKPVFLLLGLLTPALAEDAGIEARITSALSSLGYAQIQIGVSEGSVSASAVRRGRTAPSCFDLIGNRLVERRCRPPRPSANLEARGDGMQEAYSDSSGVEVEDLVPDTSTDEGPDVIETSM</sequence>
<organism evidence="3 4">
    <name type="scientific">Paracoccus subflavus</name>
    <dbReference type="NCBI Taxonomy" id="2528244"/>
    <lineage>
        <taxon>Bacteria</taxon>
        <taxon>Pseudomonadati</taxon>
        <taxon>Pseudomonadota</taxon>
        <taxon>Alphaproteobacteria</taxon>
        <taxon>Rhodobacterales</taxon>
        <taxon>Paracoccaceae</taxon>
        <taxon>Paracoccus</taxon>
    </lineage>
</organism>
<dbReference type="Proteomes" id="UP000293520">
    <property type="component" value="Unassembled WGS sequence"/>
</dbReference>
<dbReference type="EMBL" id="SISK01000003">
    <property type="protein sequence ID" value="TBN42015.1"/>
    <property type="molecule type" value="Genomic_DNA"/>
</dbReference>
<dbReference type="RefSeq" id="WP_130990474.1">
    <property type="nucleotide sequence ID" value="NZ_SISK01000003.1"/>
</dbReference>
<evidence type="ECO:0008006" key="5">
    <source>
        <dbReference type="Google" id="ProtNLM"/>
    </source>
</evidence>
<evidence type="ECO:0000256" key="2">
    <source>
        <dbReference type="SAM" id="SignalP"/>
    </source>
</evidence>
<feature type="chain" id="PRO_5020878196" description="UrcA family protein" evidence="2">
    <location>
        <begin position="20"/>
        <end position="124"/>
    </location>
</feature>
<evidence type="ECO:0000313" key="3">
    <source>
        <dbReference type="EMBL" id="TBN42015.1"/>
    </source>
</evidence>
<reference evidence="3 4" key="1">
    <citation type="submission" date="2019-02" db="EMBL/GenBank/DDBJ databases">
        <title>Paracoccus subflavus sp. nov., isolated from marine sediment of the Pacific Ocean.</title>
        <authorList>
            <person name="Zhang G."/>
        </authorList>
    </citation>
    <scope>NUCLEOTIDE SEQUENCE [LARGE SCALE GENOMIC DNA]</scope>
    <source>
        <strain evidence="3 4">GY0581</strain>
    </source>
</reference>
<evidence type="ECO:0000256" key="1">
    <source>
        <dbReference type="SAM" id="MobiDB-lite"/>
    </source>
</evidence>
<feature type="signal peptide" evidence="2">
    <location>
        <begin position="1"/>
        <end position="19"/>
    </location>
</feature>
<gene>
    <name evidence="3" type="ORF">EYE42_06345</name>
</gene>
<name>A0A4Q9G419_9RHOB</name>
<comment type="caution">
    <text evidence="3">The sequence shown here is derived from an EMBL/GenBank/DDBJ whole genome shotgun (WGS) entry which is preliminary data.</text>
</comment>
<feature type="compositionally biased region" description="Acidic residues" evidence="1">
    <location>
        <begin position="103"/>
        <end position="118"/>
    </location>
</feature>
<feature type="region of interest" description="Disordered" evidence="1">
    <location>
        <begin position="78"/>
        <end position="124"/>
    </location>
</feature>
<keyword evidence="2" id="KW-0732">Signal</keyword>
<dbReference type="AlphaFoldDB" id="A0A4Q9G419"/>
<proteinExistence type="predicted"/>